<evidence type="ECO:0000256" key="1">
    <source>
        <dbReference type="ARBA" id="ARBA00006781"/>
    </source>
</evidence>
<comment type="subcellular location">
    <subcellularLocation>
        <location evidence="3">Nucleus</location>
    </subcellularLocation>
</comment>
<dbReference type="PIRSF" id="PIRSF028983">
    <property type="entry name" value="BCP1"/>
    <property type="match status" value="1"/>
</dbReference>
<dbReference type="GO" id="GO:0015031">
    <property type="term" value="P:protein transport"/>
    <property type="evidence" value="ECO:0007669"/>
    <property type="project" value="UniProtKB-KW"/>
</dbReference>
<reference evidence="5 6" key="1">
    <citation type="submission" date="2014-03" db="EMBL/GenBank/DDBJ databases">
        <title>The genome of Kluyveromyces dobzhanskii.</title>
        <authorList>
            <person name="Nystedt B."/>
            <person name="Astrom S."/>
        </authorList>
    </citation>
    <scope>NUCLEOTIDE SEQUENCE [LARGE SCALE GENOMIC DNA]</scope>
    <source>
        <strain evidence="5 6">CBS 2104</strain>
    </source>
</reference>
<dbReference type="PANTHER" id="PTHR13261:SF0">
    <property type="entry name" value="BRCA2 AND CDKN1A-INTERACTING PROTEIN"/>
    <property type="match status" value="1"/>
</dbReference>
<dbReference type="PANTHER" id="PTHR13261">
    <property type="entry name" value="BRCA2 AND CDKN1A INTERACTING PROTEIN"/>
    <property type="match status" value="1"/>
</dbReference>
<dbReference type="Pfam" id="PF13862">
    <property type="entry name" value="BCCIP"/>
    <property type="match status" value="1"/>
</dbReference>
<comment type="similarity">
    <text evidence="1 3">Belongs to the BCP1 family.</text>
</comment>
<protein>
    <recommendedName>
        <fullName evidence="2 3">Protein BCP1</fullName>
    </recommendedName>
</protein>
<evidence type="ECO:0000313" key="6">
    <source>
        <dbReference type="Proteomes" id="UP000031516"/>
    </source>
</evidence>
<accession>A0A0A8LA49</accession>
<organism evidence="5 6">
    <name type="scientific">Kluyveromyces dobzhanskii CBS 2104</name>
    <dbReference type="NCBI Taxonomy" id="1427455"/>
    <lineage>
        <taxon>Eukaryota</taxon>
        <taxon>Fungi</taxon>
        <taxon>Dikarya</taxon>
        <taxon>Ascomycota</taxon>
        <taxon>Saccharomycotina</taxon>
        <taxon>Saccharomycetes</taxon>
        <taxon>Saccharomycetales</taxon>
        <taxon>Saccharomycetaceae</taxon>
        <taxon>Kluyveromyces</taxon>
    </lineage>
</organism>
<dbReference type="EMBL" id="CCBQ010000042">
    <property type="protein sequence ID" value="CDO95065.1"/>
    <property type="molecule type" value="Genomic_DNA"/>
</dbReference>
<keyword evidence="3" id="KW-0539">Nucleus</keyword>
<keyword evidence="3" id="KW-0813">Transport</keyword>
<evidence type="ECO:0000256" key="2">
    <source>
        <dbReference type="ARBA" id="ARBA00014649"/>
    </source>
</evidence>
<evidence type="ECO:0000256" key="3">
    <source>
        <dbReference type="PIRNR" id="PIRNR028983"/>
    </source>
</evidence>
<evidence type="ECO:0000313" key="5">
    <source>
        <dbReference type="EMBL" id="CDO95065.1"/>
    </source>
</evidence>
<sequence length="273" mass="31205">MVQVVKLKELSKKRAVDEESDIDISSTDSENADEGDLGKDEQEVVNIDFDFFNGNPDVDFHALKNLMRQLFGPQESNRIQLSALADLILESPITTIKTDGKESDPYCFLSFIDYKANKDSDYAKYLRKVDTKLATFLQTIDQSNKTCALVMSERLINMPPEVVPPLYNITLEDVKVALGDDQTYDFYLIASRKYEVNFDMDEDDLTSNKAIRKKVRQTNEIDYFHEEDRFFEKAAKVHVDTASRKGLIVTFMVLDHAGLVKSIEDLDTAIKTW</sequence>
<keyword evidence="6" id="KW-1185">Reference proteome</keyword>
<proteinExistence type="inferred from homology"/>
<evidence type="ECO:0000256" key="4">
    <source>
        <dbReference type="SAM" id="MobiDB-lite"/>
    </source>
</evidence>
<dbReference type="AlphaFoldDB" id="A0A0A8LA49"/>
<dbReference type="OrthoDB" id="27543at2759"/>
<comment type="function">
    <text evidence="3">Involved in nuclear export, actin cytoskeleton organization and vesicular transport.</text>
</comment>
<name>A0A0A8LA49_9SACH</name>
<gene>
    <name evidence="5" type="ORF">KLDO_g3313</name>
</gene>
<keyword evidence="3" id="KW-0653">Protein transport</keyword>
<feature type="region of interest" description="Disordered" evidence="4">
    <location>
        <begin position="12"/>
        <end position="39"/>
    </location>
</feature>
<dbReference type="InterPro" id="IPR025602">
    <property type="entry name" value="BCP1_family"/>
</dbReference>
<dbReference type="Proteomes" id="UP000031516">
    <property type="component" value="Unassembled WGS sequence"/>
</dbReference>
<comment type="caution">
    <text evidence="5">The sequence shown here is derived from an EMBL/GenBank/DDBJ whole genome shotgun (WGS) entry which is preliminary data.</text>
</comment>
<dbReference type="GO" id="GO:0005634">
    <property type="term" value="C:nucleus"/>
    <property type="evidence" value="ECO:0007669"/>
    <property type="project" value="UniProtKB-SubCell"/>
</dbReference>